<reference evidence="11 12" key="1">
    <citation type="submission" date="2023-07" db="EMBL/GenBank/DDBJ databases">
        <title>Genomic Encyclopedia of Type Strains, Phase IV (KMG-IV): sequencing the most valuable type-strain genomes for metagenomic binning, comparative biology and taxonomic classification.</title>
        <authorList>
            <person name="Goeker M."/>
        </authorList>
    </citation>
    <scope>NUCLEOTIDE SEQUENCE [LARGE SCALE GENOMIC DNA]</scope>
    <source>
        <strain evidence="11 12">DSM 16980</strain>
    </source>
</reference>
<sequence length="832" mass="92167">MADDFDKKDDAQNSGQNGSWKLGNLGKVVPVKLEEEMKNSYIDYAMSVIVMRALPDVRDGLKPVHRRILYAMQEAGMASNKPYKKSARIVGEVLGKYHPHGDTSVYDTIVRMAQSFSYRHMLADGHGNFGSVDGDSAAAMRYTEVRMSKIAEIMLSDIDKDTVEFMPNYDESLKEPTVLPAKMPNLLVNGSAGIAVGMATNIPPHNLGEVIDGILMMIDNPEVTIAELMTAIKGPDFPTGGLIMGREGILSAYTTGRGAVKMRACAHVEEKANGRSRIVVTELPYQVNKARLVEKIAQLVRDKTIEGITGLNDESDRKGMSVVIDLRRDVNPDVILNQLYQHTQLQDTFGVIMLALVDGQPRILTLPQMLSYYIKHQEDVVTRRTRYDLDKAKARAHILEGLTIALENLDAVIAAIRGSRTADIAKEALTTGYGLTDKQAQAILDLRLQRLTGLEQEKIESEYQQVLQTIKDLADILTDEKRILEIIKEELTEVKRKFNDDRRTQITQDTSALNIADLIDEEDIVVTMTHNNYVKRQPVGVYRSQKRGGRGITGMGTKEEDFVENMIITTTHKTILFFTNRGRVYQLIGYEIPESGRTAKGTAVINLLPVEPGEKITAVIPIDKFDDSKYLFMTTKKGVVKKTALHEYDTARKKTGLIALSLDDDDDLIAVKLTDGDRQVIIGTKKGLAISFKESDVRSMGRNTRGVRGILLRNGDAVVGMDNLHSGLTVLTATQNGFGKRTSVDEYRSQTRGGKGIINIKVTPKTGEVVGIKVVSEDQEFMLITTDGIVIRSDISGISIISRNTQGVKLMKTEINDIVAAMAVFDRDDTEE</sequence>
<keyword evidence="3 8" id="KW-0547">Nucleotide-binding</keyword>
<dbReference type="NCBIfam" id="TIGR01063">
    <property type="entry name" value="gyrA"/>
    <property type="match status" value="1"/>
</dbReference>
<evidence type="ECO:0000256" key="9">
    <source>
        <dbReference type="PROSITE-ProRule" id="PRU01384"/>
    </source>
</evidence>
<dbReference type="Gene3D" id="3.90.199.10">
    <property type="entry name" value="Topoisomerase II, domain 5"/>
    <property type="match status" value="1"/>
</dbReference>
<comment type="subcellular location">
    <subcellularLocation>
        <location evidence="8">Cytoplasm</location>
    </subcellularLocation>
</comment>
<dbReference type="EMBL" id="JAUSUE010000032">
    <property type="protein sequence ID" value="MDQ0205166.1"/>
    <property type="molecule type" value="Genomic_DNA"/>
</dbReference>
<dbReference type="InterPro" id="IPR013758">
    <property type="entry name" value="Topo_IIA_A/C_ab"/>
</dbReference>
<evidence type="ECO:0000256" key="1">
    <source>
        <dbReference type="ARBA" id="ARBA00000185"/>
    </source>
</evidence>
<dbReference type="Pfam" id="PF00521">
    <property type="entry name" value="DNA_topoisoIV"/>
    <property type="match status" value="1"/>
</dbReference>
<feature type="short sequence motif" description="GyrA-box" evidence="8">
    <location>
        <begin position="545"/>
        <end position="551"/>
    </location>
</feature>
<evidence type="ECO:0000256" key="2">
    <source>
        <dbReference type="ARBA" id="ARBA00008263"/>
    </source>
</evidence>
<dbReference type="InterPro" id="IPR006691">
    <property type="entry name" value="GyrA/parC_rep"/>
</dbReference>
<dbReference type="Gene3D" id="2.120.10.90">
    <property type="entry name" value="DNA gyrase/topoisomerase IV, subunit A, C-terminal"/>
    <property type="match status" value="1"/>
</dbReference>
<dbReference type="GO" id="GO:0003918">
    <property type="term" value="F:DNA topoisomerase type II (double strand cut, ATP-hydrolyzing) activity"/>
    <property type="evidence" value="ECO:0007669"/>
    <property type="project" value="UniProtKB-EC"/>
</dbReference>
<dbReference type="InterPro" id="IPR013757">
    <property type="entry name" value="Topo_IIA_A_a_sf"/>
</dbReference>
<dbReference type="PROSITE" id="PS52040">
    <property type="entry name" value="TOPO_IIA"/>
    <property type="match status" value="1"/>
</dbReference>
<evidence type="ECO:0000256" key="4">
    <source>
        <dbReference type="ARBA" id="ARBA00022840"/>
    </source>
</evidence>
<dbReference type="HAMAP" id="MF_01897">
    <property type="entry name" value="GyrA"/>
    <property type="match status" value="1"/>
</dbReference>
<dbReference type="InterPro" id="IPR035516">
    <property type="entry name" value="Gyrase/topoIV_suA_C"/>
</dbReference>
<dbReference type="EC" id="5.6.2.2" evidence="8"/>
<dbReference type="Gene3D" id="3.30.1360.40">
    <property type="match status" value="1"/>
</dbReference>
<dbReference type="Proteomes" id="UP001239167">
    <property type="component" value="Unassembled WGS sequence"/>
</dbReference>
<keyword evidence="7 8" id="KW-0413">Isomerase</keyword>
<dbReference type="InterPro" id="IPR005743">
    <property type="entry name" value="GyrA"/>
</dbReference>
<dbReference type="Gene3D" id="1.10.268.10">
    <property type="entry name" value="Topoisomerase, domain 3"/>
    <property type="match status" value="1"/>
</dbReference>
<comment type="catalytic activity">
    <reaction evidence="1 8 9">
        <text>ATP-dependent breakage, passage and rejoining of double-stranded DNA.</text>
        <dbReference type="EC" id="5.6.2.2"/>
    </reaction>
</comment>
<keyword evidence="5 8" id="KW-0799">Topoisomerase</keyword>
<comment type="miscellaneous">
    <text evidence="8">Few gyrases are as efficient as E.coli at forming negative supercoils. Not all organisms have 2 type II topoisomerases; in organisms with a single type II topoisomerase this enzyme also has to decatenate newly replicated chromosomes.</text>
</comment>
<accession>A0ABT9YBR8</accession>
<evidence type="ECO:0000256" key="3">
    <source>
        <dbReference type="ARBA" id="ARBA00022741"/>
    </source>
</evidence>
<organism evidence="11 12">
    <name type="scientific">Pectinatus haikarae</name>
    <dbReference type="NCBI Taxonomy" id="349096"/>
    <lineage>
        <taxon>Bacteria</taxon>
        <taxon>Bacillati</taxon>
        <taxon>Bacillota</taxon>
        <taxon>Negativicutes</taxon>
        <taxon>Selenomonadales</taxon>
        <taxon>Selenomonadaceae</taxon>
        <taxon>Pectinatus</taxon>
    </lineage>
</organism>
<dbReference type="PANTHER" id="PTHR43493:SF5">
    <property type="entry name" value="DNA GYRASE SUBUNIT A, CHLOROPLASTIC_MITOCHONDRIAL"/>
    <property type="match status" value="1"/>
</dbReference>
<evidence type="ECO:0000259" key="10">
    <source>
        <dbReference type="PROSITE" id="PS52040"/>
    </source>
</evidence>
<dbReference type="SUPFAM" id="SSF101904">
    <property type="entry name" value="GyrA/ParC C-terminal domain-like"/>
    <property type="match status" value="1"/>
</dbReference>
<dbReference type="InterPro" id="IPR002205">
    <property type="entry name" value="Topo_IIA_dom_A"/>
</dbReference>
<name>A0ABT9YBR8_9FIRM</name>
<dbReference type="NCBIfam" id="NF004044">
    <property type="entry name" value="PRK05561.1"/>
    <property type="match status" value="1"/>
</dbReference>
<keyword evidence="8" id="KW-0963">Cytoplasm</keyword>
<evidence type="ECO:0000256" key="7">
    <source>
        <dbReference type="ARBA" id="ARBA00023235"/>
    </source>
</evidence>
<proteinExistence type="inferred from homology"/>
<evidence type="ECO:0000256" key="8">
    <source>
        <dbReference type="HAMAP-Rule" id="MF_01897"/>
    </source>
</evidence>
<comment type="subunit">
    <text evidence="8">Heterotetramer, composed of two GyrA and two GyrB chains. In the heterotetramer, GyrA contains the active site tyrosine that forms a transient covalent intermediate with DNA, while GyrB binds cofactors and catalyzes ATP hydrolysis.</text>
</comment>
<dbReference type="InterPro" id="IPR013760">
    <property type="entry name" value="Topo_IIA-like_dom_sf"/>
</dbReference>
<dbReference type="SUPFAM" id="SSF56719">
    <property type="entry name" value="Type II DNA topoisomerase"/>
    <property type="match status" value="1"/>
</dbReference>
<dbReference type="CDD" id="cd00187">
    <property type="entry name" value="TOP4c"/>
    <property type="match status" value="1"/>
</dbReference>
<dbReference type="InterPro" id="IPR050220">
    <property type="entry name" value="Type_II_DNA_Topoisomerases"/>
</dbReference>
<evidence type="ECO:0000256" key="5">
    <source>
        <dbReference type="ARBA" id="ARBA00023029"/>
    </source>
</evidence>
<gene>
    <name evidence="8" type="primary">gyrA</name>
    <name evidence="11" type="ORF">J2S01_002906</name>
</gene>
<comment type="similarity">
    <text evidence="2 8">Belongs to the type II topoisomerase GyrA/ParC subunit family.</text>
</comment>
<comment type="function">
    <text evidence="8">A type II topoisomerase that negatively supercoils closed circular double-stranded (ds) DNA in an ATP-dependent manner to modulate DNA topology and maintain chromosomes in an underwound state. Negative supercoiling favors strand separation, and DNA replication, transcription, recombination and repair, all of which involve strand separation. Also able to catalyze the interconversion of other topological isomers of dsDNA rings, including catenanes and knotted rings. Type II topoisomerases break and join 2 DNA strands simultaneously in an ATP-dependent manner.</text>
</comment>
<evidence type="ECO:0000313" key="12">
    <source>
        <dbReference type="Proteomes" id="UP001239167"/>
    </source>
</evidence>
<evidence type="ECO:0000313" key="11">
    <source>
        <dbReference type="EMBL" id="MDQ0205166.1"/>
    </source>
</evidence>
<dbReference type="Pfam" id="PF03989">
    <property type="entry name" value="DNA_gyraseA_C"/>
    <property type="match status" value="6"/>
</dbReference>
<protein>
    <recommendedName>
        <fullName evidence="8">DNA gyrase subunit A</fullName>
        <ecNumber evidence="8">5.6.2.2</ecNumber>
    </recommendedName>
</protein>
<keyword evidence="4 8" id="KW-0067">ATP-binding</keyword>
<dbReference type="NCBIfam" id="NF004043">
    <property type="entry name" value="PRK05560.1"/>
    <property type="match status" value="1"/>
</dbReference>
<keyword evidence="12" id="KW-1185">Reference proteome</keyword>
<evidence type="ECO:0000256" key="6">
    <source>
        <dbReference type="ARBA" id="ARBA00023125"/>
    </source>
</evidence>
<comment type="caution">
    <text evidence="11">The sequence shown here is derived from an EMBL/GenBank/DDBJ whole genome shotgun (WGS) entry which is preliminary data.</text>
</comment>
<keyword evidence="6 8" id="KW-0238">DNA-binding</keyword>
<feature type="active site" description="O-(5'-phospho-DNA)-tyrosine intermediate" evidence="8 9">
    <location>
        <position position="142"/>
    </location>
</feature>
<dbReference type="SMART" id="SM00434">
    <property type="entry name" value="TOP4c"/>
    <property type="match status" value="1"/>
</dbReference>
<dbReference type="PANTHER" id="PTHR43493">
    <property type="entry name" value="DNA GYRASE/TOPOISOMERASE SUBUNIT A"/>
    <property type="match status" value="1"/>
</dbReference>
<feature type="domain" description="Topo IIA-type catalytic" evidence="10">
    <location>
        <begin position="54"/>
        <end position="518"/>
    </location>
</feature>